<reference evidence="2 3" key="1">
    <citation type="submission" date="2015-02" db="EMBL/GenBank/DDBJ databases">
        <title>Improved understanding of the partial-nitritation anammox process through 23 genomes representing the majority of the microbial community.</title>
        <authorList>
            <person name="Speth D.R."/>
            <person name="In T Zandt M."/>
            <person name="Guerrero Cruz S."/>
            <person name="Jetten M.S."/>
            <person name="Dutilh B.E."/>
        </authorList>
    </citation>
    <scope>NUCLEOTIDE SEQUENCE [LARGE SCALE GENOMIC DNA]</scope>
    <source>
        <strain evidence="2">OLB21</strain>
    </source>
</reference>
<accession>A0A136KJZ1</accession>
<keyword evidence="1" id="KW-1133">Transmembrane helix</keyword>
<feature type="transmembrane region" description="Helical" evidence="1">
    <location>
        <begin position="12"/>
        <end position="38"/>
    </location>
</feature>
<proteinExistence type="predicted"/>
<dbReference type="InterPro" id="IPR012902">
    <property type="entry name" value="N_methyl_site"/>
</dbReference>
<keyword evidence="1" id="KW-0472">Membrane</keyword>
<gene>
    <name evidence="2" type="ORF">UZ20_WS6002000407</name>
</gene>
<dbReference type="AlphaFoldDB" id="A0A136KJZ1"/>
<evidence type="ECO:0000313" key="3">
    <source>
        <dbReference type="Proteomes" id="UP000070449"/>
    </source>
</evidence>
<evidence type="ECO:0000256" key="1">
    <source>
        <dbReference type="SAM" id="Phobius"/>
    </source>
</evidence>
<name>A0A136KJZ1_9BACT</name>
<keyword evidence="1" id="KW-0812">Transmembrane</keyword>
<protein>
    <recommendedName>
        <fullName evidence="4">Prepilin-type N-terminal cleavage/methylation domain-containing protein</fullName>
    </recommendedName>
</protein>
<comment type="caution">
    <text evidence="2">The sequence shown here is derived from an EMBL/GenBank/DDBJ whole genome shotgun (WGS) entry which is preliminary data.</text>
</comment>
<dbReference type="EMBL" id="JYPD01000014">
    <property type="protein sequence ID" value="KXK09603.1"/>
    <property type="molecule type" value="Genomic_DNA"/>
</dbReference>
<dbReference type="STRING" id="1617427.UZ20_WS6002000407"/>
<dbReference type="Pfam" id="PF07963">
    <property type="entry name" value="N_methyl"/>
    <property type="match status" value="1"/>
</dbReference>
<evidence type="ECO:0008006" key="4">
    <source>
        <dbReference type="Google" id="ProtNLM"/>
    </source>
</evidence>
<organism evidence="2 3">
    <name type="scientific">candidate division WS6 bacterium OLB21</name>
    <dbReference type="NCBI Taxonomy" id="1617427"/>
    <lineage>
        <taxon>Bacteria</taxon>
        <taxon>Candidatus Dojkabacteria</taxon>
    </lineage>
</organism>
<evidence type="ECO:0000313" key="2">
    <source>
        <dbReference type="EMBL" id="KXK09603.1"/>
    </source>
</evidence>
<dbReference type="Proteomes" id="UP000070449">
    <property type="component" value="Unassembled WGS sequence"/>
</dbReference>
<sequence>MDHNKHKQAFTLIEVLLYTAIAAVVLTIITLVFTQIIFARARAATVAEVDQQAMQILQLISQSVRDSEAIILPSAGLSSNQIQLDMVTAAVDPTTIALSGNTLSMTEKFFPPVNLSSNRVSVDNFLVTNLSRPGTKGVVRVALTLSYVNPDGRSENDYTQTYYASINVR</sequence>